<dbReference type="Proteomes" id="UP001165368">
    <property type="component" value="Unassembled WGS sequence"/>
</dbReference>
<dbReference type="CDD" id="cd00085">
    <property type="entry name" value="HNHc"/>
    <property type="match status" value="1"/>
</dbReference>
<name>A0ABS9L9U7_9MICC</name>
<feature type="domain" description="HNH nuclease" evidence="3">
    <location>
        <begin position="316"/>
        <end position="366"/>
    </location>
</feature>
<gene>
    <name evidence="4" type="ORF">LVY72_15395</name>
</gene>
<keyword evidence="4" id="KW-0540">Nuclease</keyword>
<evidence type="ECO:0000313" key="5">
    <source>
        <dbReference type="Proteomes" id="UP001165368"/>
    </source>
</evidence>
<reference evidence="4" key="1">
    <citation type="submission" date="2022-01" db="EMBL/GenBank/DDBJ databases">
        <authorList>
            <person name="Jo J.-H."/>
            <person name="Im W.-T."/>
        </authorList>
    </citation>
    <scope>NUCLEOTIDE SEQUENCE</scope>
    <source>
        <strain evidence="4">I2-34</strain>
    </source>
</reference>
<keyword evidence="4" id="KW-0255">Endonuclease</keyword>
<dbReference type="Pfam" id="PF01844">
    <property type="entry name" value="HNH"/>
    <property type="match status" value="1"/>
</dbReference>
<accession>A0ABS9L9U7</accession>
<feature type="region of interest" description="Disordered" evidence="2">
    <location>
        <begin position="392"/>
        <end position="426"/>
    </location>
</feature>
<evidence type="ECO:0000256" key="2">
    <source>
        <dbReference type="SAM" id="MobiDB-lite"/>
    </source>
</evidence>
<evidence type="ECO:0000313" key="4">
    <source>
        <dbReference type="EMBL" id="MCG2623283.1"/>
    </source>
</evidence>
<dbReference type="InterPro" id="IPR003870">
    <property type="entry name" value="DUF222"/>
</dbReference>
<sequence length="445" mass="48476">MDQDVDGTELIDRIRALEDLKASAAAAQARATVAFDAAQRRIRAEAGVPAEKQGKGIAGQIALARRESPTRGDTCLGLAKALVSEMPHALRALESGELSEWRATLLVRETACLSVEDRGRVDEELAGDRELLADLGNRKLVGEARRLAYRLDPQSVVRRARKAESDRHVSCRPAPDTMTYVTGLLPVKHGVAVYAALSREADRLRAAGDERGRGQIMADILVERVTGPSAAGNARIEIQLVMTDRTLLQGDSEPAQLSGYGVVPAQWARDLVRTCTAGNDGPSAVSERIWLRRLYTAPDTGRLIAMDSRARLLPEGLRRLVQVRDATCRTPWCDAPIRHHDHVLAWDAGGTTSEANGQGLCEHCNQVKEAAGWRAGPVPGPRHSVEIVTPTGHRYRSTAPPLPGTEPPGRPPGREEPSRRVRGRCGPVDYFLPRLRTGRLRKKPA</sequence>
<evidence type="ECO:0000259" key="3">
    <source>
        <dbReference type="SMART" id="SM00507"/>
    </source>
</evidence>
<proteinExistence type="inferred from homology"/>
<dbReference type="EMBL" id="JAKLTQ010000012">
    <property type="protein sequence ID" value="MCG2623283.1"/>
    <property type="molecule type" value="Genomic_DNA"/>
</dbReference>
<protein>
    <submittedName>
        <fullName evidence="4">HNH endonuclease</fullName>
    </submittedName>
</protein>
<feature type="compositionally biased region" description="Pro residues" evidence="2">
    <location>
        <begin position="400"/>
        <end position="411"/>
    </location>
</feature>
<dbReference type="SMART" id="SM00507">
    <property type="entry name" value="HNHc"/>
    <property type="match status" value="1"/>
</dbReference>
<dbReference type="GO" id="GO:0004519">
    <property type="term" value="F:endonuclease activity"/>
    <property type="evidence" value="ECO:0007669"/>
    <property type="project" value="UniProtKB-KW"/>
</dbReference>
<keyword evidence="4" id="KW-0378">Hydrolase</keyword>
<dbReference type="InterPro" id="IPR003615">
    <property type="entry name" value="HNH_nuc"/>
</dbReference>
<evidence type="ECO:0000256" key="1">
    <source>
        <dbReference type="ARBA" id="ARBA00023450"/>
    </source>
</evidence>
<keyword evidence="5" id="KW-1185">Reference proteome</keyword>
<organism evidence="4 5">
    <name type="scientific">Arthrobacter hankyongi</name>
    <dbReference type="NCBI Taxonomy" id="2904801"/>
    <lineage>
        <taxon>Bacteria</taxon>
        <taxon>Bacillati</taxon>
        <taxon>Actinomycetota</taxon>
        <taxon>Actinomycetes</taxon>
        <taxon>Micrococcales</taxon>
        <taxon>Micrococcaceae</taxon>
        <taxon>Arthrobacter</taxon>
    </lineage>
</organism>
<comment type="similarity">
    <text evidence="1">Belongs to the Rv1128c/1148c/1588c/1702c/1945/3466 family.</text>
</comment>
<dbReference type="Gene3D" id="1.10.30.50">
    <property type="match status" value="1"/>
</dbReference>
<dbReference type="Pfam" id="PF02720">
    <property type="entry name" value="DUF222"/>
    <property type="match status" value="1"/>
</dbReference>
<dbReference type="InterPro" id="IPR002711">
    <property type="entry name" value="HNH"/>
</dbReference>
<comment type="caution">
    <text evidence="4">The sequence shown here is derived from an EMBL/GenBank/DDBJ whole genome shotgun (WGS) entry which is preliminary data.</text>
</comment>